<dbReference type="Proteomes" id="UP000631300">
    <property type="component" value="Unassembled WGS sequence"/>
</dbReference>
<organism evidence="1 2">
    <name type="scientific">Alteromonas halophila</name>
    <dbReference type="NCBI Taxonomy" id="516698"/>
    <lineage>
        <taxon>Bacteria</taxon>
        <taxon>Pseudomonadati</taxon>
        <taxon>Pseudomonadota</taxon>
        <taxon>Gammaproteobacteria</taxon>
        <taxon>Alteromonadales</taxon>
        <taxon>Alteromonadaceae</taxon>
        <taxon>Alteromonas/Salinimonas group</taxon>
        <taxon>Alteromonas</taxon>
    </lineage>
</organism>
<protein>
    <submittedName>
        <fullName evidence="1">Uncharacterized protein</fullName>
    </submittedName>
</protein>
<dbReference type="EMBL" id="BMXP01000003">
    <property type="protein sequence ID" value="GGW83712.1"/>
    <property type="molecule type" value="Genomic_DNA"/>
</dbReference>
<reference evidence="1" key="1">
    <citation type="journal article" date="2014" name="Int. J. Syst. Evol. Microbiol.">
        <title>Complete genome sequence of Corynebacterium casei LMG S-19264T (=DSM 44701T), isolated from a smear-ripened cheese.</title>
        <authorList>
            <consortium name="US DOE Joint Genome Institute (JGI-PGF)"/>
            <person name="Walter F."/>
            <person name="Albersmeier A."/>
            <person name="Kalinowski J."/>
            <person name="Ruckert C."/>
        </authorList>
    </citation>
    <scope>NUCLEOTIDE SEQUENCE</scope>
    <source>
        <strain evidence="1">KCTC 22164</strain>
    </source>
</reference>
<proteinExistence type="predicted"/>
<accession>A0A918JJ33</accession>
<dbReference type="Pfam" id="PF08795">
    <property type="entry name" value="DUF1796"/>
    <property type="match status" value="1"/>
</dbReference>
<dbReference type="InterPro" id="IPR014903">
    <property type="entry name" value="DUF1796"/>
</dbReference>
<dbReference type="RefSeq" id="WP_189405288.1">
    <property type="nucleotide sequence ID" value="NZ_BMXP01000003.1"/>
</dbReference>
<evidence type="ECO:0000313" key="2">
    <source>
        <dbReference type="Proteomes" id="UP000631300"/>
    </source>
</evidence>
<gene>
    <name evidence="1" type="ORF">GCM10007391_16620</name>
</gene>
<sequence>MQSAAPNLTRTQLDFSKSCPGTERTDALRQATQVQRLLASFVGTKSDKTTFISLGENCSTAWYLKQLGLKKASFPFDWVFSSPEIILDCLADRFAAFLDKTQIYASADGKSAGHARYHANLFNHKNPLDSAEDYAYLSRCCQRFLSCAESNQNICYLITLINEPHKRPGWAEGFTHAFAMPERQSPGTVSHLVETLTGLNRNAKFIIIDHYTHSKNNVQGNVIDEHTLSLEFHAGGKSTGVFFPNHFDDFCFKQVLCGLFG</sequence>
<dbReference type="AlphaFoldDB" id="A0A918JJ33"/>
<name>A0A918JJ33_9ALTE</name>
<evidence type="ECO:0000313" key="1">
    <source>
        <dbReference type="EMBL" id="GGW83712.1"/>
    </source>
</evidence>
<reference evidence="1" key="2">
    <citation type="submission" date="2020-09" db="EMBL/GenBank/DDBJ databases">
        <authorList>
            <person name="Sun Q."/>
            <person name="Kim S."/>
        </authorList>
    </citation>
    <scope>NUCLEOTIDE SEQUENCE</scope>
    <source>
        <strain evidence="1">KCTC 22164</strain>
    </source>
</reference>
<comment type="caution">
    <text evidence="1">The sequence shown here is derived from an EMBL/GenBank/DDBJ whole genome shotgun (WGS) entry which is preliminary data.</text>
</comment>
<keyword evidence="2" id="KW-1185">Reference proteome</keyword>